<gene>
    <name evidence="15" type="ORF">PRCDC_0417700</name>
</gene>
<evidence type="ECO:0000313" key="16">
    <source>
        <dbReference type="Proteomes" id="UP000027581"/>
    </source>
</evidence>
<evidence type="ECO:0000256" key="11">
    <source>
        <dbReference type="ARBA" id="ARBA00022842"/>
    </source>
</evidence>
<dbReference type="GO" id="GO:0000287">
    <property type="term" value="F:magnesium ion binding"/>
    <property type="evidence" value="ECO:0007669"/>
    <property type="project" value="InterPro"/>
</dbReference>
<keyword evidence="16" id="KW-1185">Reference proteome</keyword>
<keyword evidence="8" id="KW-0378">Hydrolase</keyword>
<dbReference type="PhylomeDB" id="A0A060RTP3"/>
<keyword evidence="5" id="KW-0540">Nuclease</keyword>
<reference evidence="15" key="2">
    <citation type="submission" date="2014-05" db="EMBL/GenBank/DDBJ databases">
        <title>The genome sequences of chimpanzee malaria parasites reveal the path to human adaptation.</title>
        <authorList>
            <person name="Otto T.D."/>
            <person name="Rayner J.C."/>
            <person name="Boehme U."/>
            <person name="Pain A."/>
            <person name="Spottiswoode N."/>
            <person name="Sanders M."/>
            <person name="Quail M."/>
            <person name="Ollomo B."/>
            <person name="Renaud F."/>
            <person name="Thomas A.W."/>
            <person name="Prugnolle F."/>
            <person name="Conway D.J."/>
            <person name="Newbold C."/>
            <person name="Berriman M."/>
        </authorList>
    </citation>
    <scope>NUCLEOTIDE SEQUENCE [LARGE SCALE GENOMIC DNA]</scope>
    <source>
        <strain evidence="15">CDC</strain>
    </source>
</reference>
<sequence>MIFVLIFSKLKGAFYKILKLLCLYLFLYEEEYVFFYGKVKSLNIKTNGECTYVGMRKGLRVKPFKNTKDKNGLNMLSSICKRNNIICFNKINNFFPTGKNGFFRKRDILFYSYIVQNIFMKRIYMNKGKRNAYNLINKNTPHYEYIDCNRCKYKKKLYNVYMEYNNMLYDEGDDFYDNYKSNSFLEINNNQVNIPIDLSRFEKEVRKLIEILNYKNFNLNITFVSLEEMKRINKKHRNKDMATDVISILHYLDDPHYDYNYDFLKNAIGGKKGFKSGDIYLCPEYINRECFLSRMNYERSLLDKKGNSLEYVREMKKNLTDETIEDITEGGINRTSCNVYDISVDDNEVGITSFDKVSKNVNTNKILNPRGVNKLFSNIFSVNERLPFYVLHGFVHLMHKDHENNVEEYNEFMDIEENIIKKYMNFNKYTPTFYAHHIIGLGTDILCVYRIYKILLLKNKNKFLQKVLNSLEYKELIQQNDNIKYNIEKLAIYISKKFAAKEAIVKSIGRGLSSISKYGISMNDIEIRNDKYGKPHVYLYNKAKKIARQLGIVKIFLSISDEKIFNNNIKINNIKTNNIKTNNIKTNNIKTNNINNKNFTCLIHAQALAVGSNI</sequence>
<dbReference type="HAMAP" id="MF_00101">
    <property type="entry name" value="AcpS"/>
    <property type="match status" value="1"/>
</dbReference>
<dbReference type="GO" id="GO:0008897">
    <property type="term" value="F:holo-[acyl-carrier-protein] synthase activity"/>
    <property type="evidence" value="ECO:0007669"/>
    <property type="project" value="UniProtKB-EC"/>
</dbReference>
<dbReference type="GO" id="GO:0004519">
    <property type="term" value="F:endonuclease activity"/>
    <property type="evidence" value="ECO:0007669"/>
    <property type="project" value="UniProtKB-KW"/>
</dbReference>
<organism evidence="15 16">
    <name type="scientific">Plasmodium reichenowi</name>
    <dbReference type="NCBI Taxonomy" id="5854"/>
    <lineage>
        <taxon>Eukaryota</taxon>
        <taxon>Sar</taxon>
        <taxon>Alveolata</taxon>
        <taxon>Apicomplexa</taxon>
        <taxon>Aconoidasida</taxon>
        <taxon>Haemosporida</taxon>
        <taxon>Plasmodiidae</taxon>
        <taxon>Plasmodium</taxon>
        <taxon>Plasmodium (Laverania)</taxon>
    </lineage>
</organism>
<evidence type="ECO:0000256" key="4">
    <source>
        <dbReference type="ARBA" id="ARBA00022679"/>
    </source>
</evidence>
<dbReference type="EMBL" id="HG810765">
    <property type="protein sequence ID" value="CDO62847.1"/>
    <property type="molecule type" value="Genomic_DNA"/>
</dbReference>
<keyword evidence="6" id="KW-0479">Metal-binding</keyword>
<name>A0A060RTP3_PLARE</name>
<dbReference type="SUPFAM" id="SSF56214">
    <property type="entry name" value="4'-phosphopantetheinyl transferase"/>
    <property type="match status" value="1"/>
</dbReference>
<dbReference type="VEuPathDB" id="PlasmoDB:PRG01_0424900"/>
<evidence type="ECO:0000256" key="5">
    <source>
        <dbReference type="ARBA" id="ARBA00022722"/>
    </source>
</evidence>
<keyword evidence="10" id="KW-0862">Zinc</keyword>
<evidence type="ECO:0000256" key="9">
    <source>
        <dbReference type="ARBA" id="ARBA00022832"/>
    </source>
</evidence>
<keyword evidence="4 15" id="KW-0808">Transferase</keyword>
<protein>
    <submittedName>
        <fullName evidence="15">Holo-(Acyl-carrier protein) synthase, putative</fullName>
        <ecNumber evidence="15">2.7.8.7</ecNumber>
    </submittedName>
</protein>
<evidence type="ECO:0000256" key="8">
    <source>
        <dbReference type="ARBA" id="ARBA00022801"/>
    </source>
</evidence>
<dbReference type="Pfam" id="PF02130">
    <property type="entry name" value="YbeY"/>
    <property type="match status" value="1"/>
</dbReference>
<evidence type="ECO:0000256" key="1">
    <source>
        <dbReference type="ARBA" id="ARBA00001947"/>
    </source>
</evidence>
<evidence type="ECO:0000256" key="2">
    <source>
        <dbReference type="ARBA" id="ARBA00010875"/>
    </source>
</evidence>
<dbReference type="InterPro" id="IPR002036">
    <property type="entry name" value="YbeY"/>
</dbReference>
<evidence type="ECO:0000259" key="14">
    <source>
        <dbReference type="Pfam" id="PF01648"/>
    </source>
</evidence>
<dbReference type="InterPro" id="IPR023091">
    <property type="entry name" value="MetalPrtase_cat_dom_sf_prd"/>
</dbReference>
<dbReference type="InterPro" id="IPR002582">
    <property type="entry name" value="ACPS"/>
</dbReference>
<dbReference type="HAMAP" id="MF_00009">
    <property type="entry name" value="Endoribonucl_YbeY"/>
    <property type="match status" value="1"/>
</dbReference>
<dbReference type="Pfam" id="PF01648">
    <property type="entry name" value="ACPS"/>
    <property type="match status" value="1"/>
</dbReference>
<comment type="similarity">
    <text evidence="2">Belongs to the endoribonuclease YbeY family.</text>
</comment>
<keyword evidence="11" id="KW-0460">Magnesium</keyword>
<dbReference type="Proteomes" id="UP000027581">
    <property type="component" value="Unassembled WGS sequence"/>
</dbReference>
<dbReference type="Gene3D" id="3.40.390.30">
    <property type="entry name" value="Metalloproteases ('zincins'), catalytic domain"/>
    <property type="match status" value="1"/>
</dbReference>
<comment type="cofactor">
    <cofactor evidence="1">
        <name>Zn(2+)</name>
        <dbReference type="ChEBI" id="CHEBI:29105"/>
    </cofactor>
</comment>
<evidence type="ECO:0000256" key="13">
    <source>
        <dbReference type="ARBA" id="ARBA00023160"/>
    </source>
</evidence>
<dbReference type="GO" id="GO:0006364">
    <property type="term" value="P:rRNA processing"/>
    <property type="evidence" value="ECO:0007669"/>
    <property type="project" value="InterPro"/>
</dbReference>
<keyword evidence="13" id="KW-0275">Fatty acid biosynthesis</keyword>
<dbReference type="GO" id="GO:0004222">
    <property type="term" value="F:metalloendopeptidase activity"/>
    <property type="evidence" value="ECO:0007669"/>
    <property type="project" value="InterPro"/>
</dbReference>
<keyword evidence="7" id="KW-0255">Endonuclease</keyword>
<evidence type="ECO:0000313" key="15">
    <source>
        <dbReference type="EMBL" id="CDO62847.1"/>
    </source>
</evidence>
<keyword evidence="3" id="KW-0444">Lipid biosynthesis</keyword>
<dbReference type="NCBIfam" id="TIGR00556">
    <property type="entry name" value="pantethn_trn"/>
    <property type="match status" value="1"/>
</dbReference>
<accession>A0A060RTP3</accession>
<proteinExistence type="inferred from homology"/>
<dbReference type="InterPro" id="IPR004568">
    <property type="entry name" value="Ppantetheine-prot_Trfase_dom"/>
</dbReference>
<dbReference type="InterPro" id="IPR008278">
    <property type="entry name" value="4-PPantetheinyl_Trfase_dom"/>
</dbReference>
<evidence type="ECO:0000256" key="7">
    <source>
        <dbReference type="ARBA" id="ARBA00022759"/>
    </source>
</evidence>
<dbReference type="GO" id="GO:0006633">
    <property type="term" value="P:fatty acid biosynthetic process"/>
    <property type="evidence" value="ECO:0007669"/>
    <property type="project" value="UniProtKB-KW"/>
</dbReference>
<dbReference type="VEuPathDB" id="PlasmoDB:PRCDC_0417700"/>
<dbReference type="EC" id="2.7.8.7" evidence="15"/>
<reference evidence="15" key="1">
    <citation type="submission" date="2014-01" db="EMBL/GenBank/DDBJ databases">
        <authorList>
            <person name="Aslett M."/>
        </authorList>
    </citation>
    <scope>NUCLEOTIDE SEQUENCE</scope>
    <source>
        <strain evidence="15">CDC</strain>
    </source>
</reference>
<evidence type="ECO:0000256" key="12">
    <source>
        <dbReference type="ARBA" id="ARBA00023098"/>
    </source>
</evidence>
<dbReference type="AlphaFoldDB" id="A0A060RTP3"/>
<evidence type="ECO:0000256" key="3">
    <source>
        <dbReference type="ARBA" id="ARBA00022516"/>
    </source>
</evidence>
<keyword evidence="12" id="KW-0443">Lipid metabolism</keyword>
<keyword evidence="9" id="KW-0276">Fatty acid metabolism</keyword>
<dbReference type="SUPFAM" id="SSF55486">
    <property type="entry name" value="Metalloproteases ('zincins'), catalytic domain"/>
    <property type="match status" value="2"/>
</dbReference>
<dbReference type="Gene3D" id="3.90.470.20">
    <property type="entry name" value="4'-phosphopantetheinyl transferase domain"/>
    <property type="match status" value="1"/>
</dbReference>
<evidence type="ECO:0000256" key="6">
    <source>
        <dbReference type="ARBA" id="ARBA00022723"/>
    </source>
</evidence>
<dbReference type="InterPro" id="IPR037143">
    <property type="entry name" value="4-PPantetheinyl_Trfase_dom_sf"/>
</dbReference>
<feature type="domain" description="4'-phosphopantetheinyl transferase" evidence="14">
    <location>
        <begin position="441"/>
        <end position="547"/>
    </location>
</feature>
<evidence type="ECO:0000256" key="10">
    <source>
        <dbReference type="ARBA" id="ARBA00022833"/>
    </source>
</evidence>